<gene>
    <name evidence="5" type="ORF">B1B_16650</name>
</gene>
<dbReference type="EMBL" id="AUZY01011088">
    <property type="protein sequence ID" value="EQD36069.1"/>
    <property type="molecule type" value="Genomic_DNA"/>
</dbReference>
<dbReference type="Gene3D" id="3.30.1360.120">
    <property type="entry name" value="Probable tRNA modification gtpase trme, domain 1"/>
    <property type="match status" value="1"/>
</dbReference>
<evidence type="ECO:0000313" key="5">
    <source>
        <dbReference type="EMBL" id="EQD36069.1"/>
    </source>
</evidence>
<evidence type="ECO:0000256" key="3">
    <source>
        <dbReference type="ARBA" id="ARBA00022679"/>
    </source>
</evidence>
<dbReference type="GO" id="GO:0008168">
    <property type="term" value="F:methyltransferase activity"/>
    <property type="evidence" value="ECO:0007669"/>
    <property type="project" value="UniProtKB-KW"/>
</dbReference>
<reference evidence="5" key="2">
    <citation type="journal article" date="2014" name="ISME J.">
        <title>Microbial stratification in low pH oxic and suboxic macroscopic growths along an acid mine drainage.</title>
        <authorList>
            <person name="Mendez-Garcia C."/>
            <person name="Mesa V."/>
            <person name="Sprenger R.R."/>
            <person name="Richter M."/>
            <person name="Diez M.S."/>
            <person name="Solano J."/>
            <person name="Bargiela R."/>
            <person name="Golyshina O.V."/>
            <person name="Manteca A."/>
            <person name="Ramos J.L."/>
            <person name="Gallego J.R."/>
            <person name="Llorente I."/>
            <person name="Martins Dos Santos V.A."/>
            <person name="Jensen O.N."/>
            <person name="Pelaez A.I."/>
            <person name="Sanchez J."/>
            <person name="Ferrer M."/>
        </authorList>
    </citation>
    <scope>NUCLEOTIDE SEQUENCE</scope>
</reference>
<protein>
    <submittedName>
        <fullName evidence="5">Glycine cleavage system aminomethyltransferase T</fullName>
    </submittedName>
</protein>
<dbReference type="Gene3D" id="3.30.70.1400">
    <property type="entry name" value="Aminomethyltransferase beta-barrel domains"/>
    <property type="match status" value="1"/>
</dbReference>
<keyword evidence="3 5" id="KW-0808">Transferase</keyword>
<reference evidence="5" key="1">
    <citation type="submission" date="2013-08" db="EMBL/GenBank/DDBJ databases">
        <authorList>
            <person name="Mendez C."/>
            <person name="Richter M."/>
            <person name="Ferrer M."/>
            <person name="Sanchez J."/>
        </authorList>
    </citation>
    <scope>NUCLEOTIDE SEQUENCE</scope>
</reference>
<dbReference type="AlphaFoldDB" id="T1A5C0"/>
<dbReference type="GO" id="GO:0032259">
    <property type="term" value="P:methylation"/>
    <property type="evidence" value="ECO:0007669"/>
    <property type="project" value="UniProtKB-KW"/>
</dbReference>
<dbReference type="InterPro" id="IPR006222">
    <property type="entry name" value="GCVT_N"/>
</dbReference>
<dbReference type="SUPFAM" id="SSF103025">
    <property type="entry name" value="Folate-binding domain"/>
    <property type="match status" value="1"/>
</dbReference>
<sequence>MTEQVQAVPLDQVHRRLGARMVPFGGYLMPMQYSSIREEHLAVRQRAGLFDVSHMGEVTVRGPGALAYLQTLVTNDLTRLAPGRALYTVMCRDDGGIVDDLLVYQDEDGYMVVVNAACHD</sequence>
<proteinExistence type="inferred from homology"/>
<organism evidence="5">
    <name type="scientific">mine drainage metagenome</name>
    <dbReference type="NCBI Taxonomy" id="410659"/>
    <lineage>
        <taxon>unclassified sequences</taxon>
        <taxon>metagenomes</taxon>
        <taxon>ecological metagenomes</taxon>
    </lineage>
</organism>
<comment type="similarity">
    <text evidence="1">Belongs to the GcvT family.</text>
</comment>
<accession>T1A5C0</accession>
<dbReference type="GO" id="GO:0008483">
    <property type="term" value="F:transaminase activity"/>
    <property type="evidence" value="ECO:0007669"/>
    <property type="project" value="UniProtKB-KW"/>
</dbReference>
<feature type="domain" description="GCVT N-terminal" evidence="4">
    <location>
        <begin position="11"/>
        <end position="119"/>
    </location>
</feature>
<dbReference type="FunFam" id="3.30.70.1400:FF:000001">
    <property type="entry name" value="Aminomethyltransferase"/>
    <property type="match status" value="1"/>
</dbReference>
<keyword evidence="2" id="KW-0032">Aminotransferase</keyword>
<dbReference type="PANTHER" id="PTHR43757">
    <property type="entry name" value="AMINOMETHYLTRANSFERASE"/>
    <property type="match status" value="1"/>
</dbReference>
<keyword evidence="5" id="KW-0489">Methyltransferase</keyword>
<evidence type="ECO:0000256" key="1">
    <source>
        <dbReference type="ARBA" id="ARBA00008609"/>
    </source>
</evidence>
<dbReference type="InterPro" id="IPR028896">
    <property type="entry name" value="GcvT/YgfZ/DmdA"/>
</dbReference>
<evidence type="ECO:0000259" key="4">
    <source>
        <dbReference type="Pfam" id="PF01571"/>
    </source>
</evidence>
<feature type="non-terminal residue" evidence="5">
    <location>
        <position position="120"/>
    </location>
</feature>
<dbReference type="GO" id="GO:0005829">
    <property type="term" value="C:cytosol"/>
    <property type="evidence" value="ECO:0007669"/>
    <property type="project" value="TreeGrafter"/>
</dbReference>
<dbReference type="InterPro" id="IPR027266">
    <property type="entry name" value="TrmE/GcvT-like"/>
</dbReference>
<dbReference type="PANTHER" id="PTHR43757:SF2">
    <property type="entry name" value="AMINOMETHYLTRANSFERASE, MITOCHONDRIAL"/>
    <property type="match status" value="1"/>
</dbReference>
<comment type="caution">
    <text evidence="5">The sequence shown here is derived from an EMBL/GenBank/DDBJ whole genome shotgun (WGS) entry which is preliminary data.</text>
</comment>
<dbReference type="Pfam" id="PF01571">
    <property type="entry name" value="GCV_T"/>
    <property type="match status" value="1"/>
</dbReference>
<name>T1A5C0_9ZZZZ</name>
<evidence type="ECO:0000256" key="2">
    <source>
        <dbReference type="ARBA" id="ARBA00022576"/>
    </source>
</evidence>